<accession>A0A6J8DWN9</accession>
<dbReference type="Proteomes" id="UP000507470">
    <property type="component" value="Unassembled WGS sequence"/>
</dbReference>
<evidence type="ECO:0000256" key="2">
    <source>
        <dbReference type="ARBA" id="ARBA00022694"/>
    </source>
</evidence>
<name>A0A6J8DWN9_MYTCO</name>
<dbReference type="InterPro" id="IPR042214">
    <property type="entry name" value="TruD_catalytic"/>
</dbReference>
<protein>
    <submittedName>
        <fullName evidence="7">TruD</fullName>
        <ecNumber evidence="7">5.4.99.27</ecNumber>
    </submittedName>
</protein>
<keyword evidence="8" id="KW-1185">Reference proteome</keyword>
<evidence type="ECO:0000259" key="6">
    <source>
        <dbReference type="PROSITE" id="PS50984"/>
    </source>
</evidence>
<dbReference type="GO" id="GO:0005634">
    <property type="term" value="C:nucleus"/>
    <property type="evidence" value="ECO:0007669"/>
    <property type="project" value="TreeGrafter"/>
</dbReference>
<sequence length="648" mass="74239">MEPETKKARLESGPPETDAITNPTCRVDNQYDDISCDSSPVTKETDNKEVRSSNSQTEDVKFVKETDVGILCYINDLPGCHGVIKQRYSDFIVNEVDVNGKVVELTKLEVDKISEEKVQDEEEESFKLPEDVMKTLLALSSESESEMAPAFINLESMDDKELRTKYHQTIKSKFPGLDSSTVTQDEKKVIKVVKKANTKMKNRWKNEWPAGRGNYCQFVLYKENRDTMSAINDIARFLSVNRNIFQYAGTKDKRAKTSQEITVYRMFAERLEELNTRMKYMHFGNYRYVNEPLRLGKCQGNKFTIVLRNITGDDETLDKSMMSLKEKGFINYFGMQRFGTTSIPTHHIGRAVLKNDYEEAVNLILKPRPGETGKIVECRQCWERNKDPVEALIGLPNQNAIEKTILKELKSNKHNFCNAFQKIARNTKLMYLHAYQSYLWNSVASQRIKQHGLQPVIGDLVLTEEIQELHEIIGDLVLTEEIQELHESEDSENKDINIIQPIVLDDKNVSQYSILDVVLPLPGHDVTYPENQVRKWYETLLAGDGLTLDSFKHKIKSLSLPGAYRKIVIKPGDVGWKLYRYNDVNVELALSDLDRLQKKAEPSFEQDGQFKALKIEMTLPSSCYATMALREVLKIDTSASYQSTLNVT</sequence>
<dbReference type="GO" id="GO:0001522">
    <property type="term" value="P:pseudouridine synthesis"/>
    <property type="evidence" value="ECO:0007669"/>
    <property type="project" value="InterPro"/>
</dbReference>
<proteinExistence type="inferred from homology"/>
<dbReference type="PANTHER" id="PTHR13326">
    <property type="entry name" value="TRNA PSEUDOURIDINE SYNTHASE D"/>
    <property type="match status" value="1"/>
</dbReference>
<dbReference type="PIRSF" id="PIRSF037016">
    <property type="entry name" value="Pseudouridin_synth_euk_prd"/>
    <property type="match status" value="1"/>
</dbReference>
<evidence type="ECO:0000256" key="4">
    <source>
        <dbReference type="ARBA" id="ARBA00036943"/>
    </source>
</evidence>
<evidence type="ECO:0000256" key="1">
    <source>
        <dbReference type="ARBA" id="ARBA00007953"/>
    </source>
</evidence>
<evidence type="ECO:0000313" key="7">
    <source>
        <dbReference type="EMBL" id="CAC5413004.1"/>
    </source>
</evidence>
<evidence type="ECO:0000256" key="5">
    <source>
        <dbReference type="SAM" id="MobiDB-lite"/>
    </source>
</evidence>
<gene>
    <name evidence="7" type="ORF">MCOR_45960</name>
</gene>
<feature type="domain" description="TRUD" evidence="6">
    <location>
        <begin position="328"/>
        <end position="570"/>
    </location>
</feature>
<dbReference type="InterPro" id="IPR001656">
    <property type="entry name" value="PsdUridine_synth_TruD"/>
</dbReference>
<reference evidence="7 8" key="1">
    <citation type="submission" date="2020-06" db="EMBL/GenBank/DDBJ databases">
        <authorList>
            <person name="Li R."/>
            <person name="Bekaert M."/>
        </authorList>
    </citation>
    <scope>NUCLEOTIDE SEQUENCE [LARGE SCALE GENOMIC DNA]</scope>
    <source>
        <strain evidence="8">wild</strain>
    </source>
</reference>
<keyword evidence="2" id="KW-0819">tRNA processing</keyword>
<dbReference type="Gene3D" id="3.30.2350.20">
    <property type="entry name" value="TruD, catalytic domain"/>
    <property type="match status" value="2"/>
</dbReference>
<dbReference type="PANTHER" id="PTHR13326:SF31">
    <property type="entry name" value="PSEUDOURIDYLATE SYNTHASE 7 HOMOLOG"/>
    <property type="match status" value="1"/>
</dbReference>
<dbReference type="EC" id="5.4.99.27" evidence="7"/>
<dbReference type="GO" id="GO:0008033">
    <property type="term" value="P:tRNA processing"/>
    <property type="evidence" value="ECO:0007669"/>
    <property type="project" value="UniProtKB-KW"/>
</dbReference>
<dbReference type="GO" id="GO:0003723">
    <property type="term" value="F:RNA binding"/>
    <property type="evidence" value="ECO:0007669"/>
    <property type="project" value="InterPro"/>
</dbReference>
<keyword evidence="3 7" id="KW-0413">Isomerase</keyword>
<evidence type="ECO:0000256" key="3">
    <source>
        <dbReference type="ARBA" id="ARBA00023235"/>
    </source>
</evidence>
<dbReference type="Pfam" id="PF01142">
    <property type="entry name" value="TruD"/>
    <property type="match status" value="1"/>
</dbReference>
<evidence type="ECO:0000313" key="8">
    <source>
        <dbReference type="Proteomes" id="UP000507470"/>
    </source>
</evidence>
<comment type="similarity">
    <text evidence="1">Belongs to the pseudouridine synthase TruD family.</text>
</comment>
<comment type="catalytic activity">
    <reaction evidence="4">
        <text>a uridine in tRNA = a pseudouridine in tRNA</text>
        <dbReference type="Rhea" id="RHEA:54572"/>
        <dbReference type="Rhea" id="RHEA-COMP:13339"/>
        <dbReference type="Rhea" id="RHEA-COMP:13934"/>
        <dbReference type="ChEBI" id="CHEBI:65314"/>
        <dbReference type="ChEBI" id="CHEBI:65315"/>
    </reaction>
</comment>
<organism evidence="7 8">
    <name type="scientific">Mytilus coruscus</name>
    <name type="common">Sea mussel</name>
    <dbReference type="NCBI Taxonomy" id="42192"/>
    <lineage>
        <taxon>Eukaryota</taxon>
        <taxon>Metazoa</taxon>
        <taxon>Spiralia</taxon>
        <taxon>Lophotrochozoa</taxon>
        <taxon>Mollusca</taxon>
        <taxon>Bivalvia</taxon>
        <taxon>Autobranchia</taxon>
        <taxon>Pteriomorphia</taxon>
        <taxon>Mytilida</taxon>
        <taxon>Mytiloidea</taxon>
        <taxon>Mytilidae</taxon>
        <taxon>Mytilinae</taxon>
        <taxon>Mytilus</taxon>
    </lineage>
</organism>
<dbReference type="CDD" id="cd02576">
    <property type="entry name" value="PseudoU_synth_ScPUS7"/>
    <property type="match status" value="1"/>
</dbReference>
<dbReference type="PROSITE" id="PS50984">
    <property type="entry name" value="TRUD"/>
    <property type="match status" value="1"/>
</dbReference>
<dbReference type="GO" id="GO:0160150">
    <property type="term" value="F:tRNA pseudouridine(13) synthase activity"/>
    <property type="evidence" value="ECO:0007669"/>
    <property type="project" value="UniProtKB-EC"/>
</dbReference>
<feature type="region of interest" description="Disordered" evidence="5">
    <location>
        <begin position="1"/>
        <end position="56"/>
    </location>
</feature>
<dbReference type="SUPFAM" id="SSF55120">
    <property type="entry name" value="Pseudouridine synthase"/>
    <property type="match status" value="1"/>
</dbReference>
<dbReference type="InterPro" id="IPR020103">
    <property type="entry name" value="PsdUridine_synth_cat_dom_sf"/>
</dbReference>
<dbReference type="AlphaFoldDB" id="A0A6J8DWN9"/>
<dbReference type="OrthoDB" id="447290at2759"/>
<dbReference type="EMBL" id="CACVKT020008119">
    <property type="protein sequence ID" value="CAC5413004.1"/>
    <property type="molecule type" value="Genomic_DNA"/>
</dbReference>
<feature type="compositionally biased region" description="Basic and acidic residues" evidence="5">
    <location>
        <begin position="1"/>
        <end position="10"/>
    </location>
</feature>
<dbReference type="NCBIfam" id="TIGR00094">
    <property type="entry name" value="tRNA_TruD_broad"/>
    <property type="match status" value="1"/>
</dbReference>
<dbReference type="FunFam" id="3.30.2350.20:FF:000003">
    <property type="entry name" value="Pseudouridylate synthase 7 homolog"/>
    <property type="match status" value="1"/>
</dbReference>
<dbReference type="InterPro" id="IPR011760">
    <property type="entry name" value="PsdUridine_synth_TruD_insert"/>
</dbReference>